<reference evidence="2" key="1">
    <citation type="submission" date="2011-11" db="EMBL/GenBank/DDBJ databases">
        <title>Decoding the brain transcriptome of the Eastern honeybee (Apis cerana) based on pyrosequencing.</title>
        <authorList>
            <person name="Sun L."/>
            <person name="Zheng H."/>
            <person name="Wang Y."/>
            <person name="Xie X."/>
            <person name="Zhu Y."/>
            <person name="Gu W."/>
            <person name="Wang S."/>
        </authorList>
    </citation>
    <scope>NUCLEOTIDE SEQUENCE</scope>
    <source>
        <tissue evidence="2">Brain</tissue>
    </source>
</reference>
<dbReference type="AlphaFoldDB" id="V9IHJ6"/>
<feature type="region of interest" description="Disordered" evidence="1">
    <location>
        <begin position="1"/>
        <end position="89"/>
    </location>
</feature>
<dbReference type="EMBL" id="JR047890">
    <property type="protein sequence ID" value="AEY60535.1"/>
    <property type="molecule type" value="mRNA"/>
</dbReference>
<evidence type="ECO:0000313" key="2">
    <source>
        <dbReference type="EMBL" id="AEY60535.1"/>
    </source>
</evidence>
<feature type="compositionally biased region" description="Basic and acidic residues" evidence="1">
    <location>
        <begin position="34"/>
        <end position="50"/>
    </location>
</feature>
<protein>
    <submittedName>
        <fullName evidence="2">Uncharacterized protein</fullName>
    </submittedName>
</protein>
<organism evidence="2">
    <name type="scientific">Apis cerana</name>
    <name type="common">Indian honeybee</name>
    <dbReference type="NCBI Taxonomy" id="7461"/>
    <lineage>
        <taxon>Eukaryota</taxon>
        <taxon>Metazoa</taxon>
        <taxon>Ecdysozoa</taxon>
        <taxon>Arthropoda</taxon>
        <taxon>Hexapoda</taxon>
        <taxon>Insecta</taxon>
        <taxon>Pterygota</taxon>
        <taxon>Neoptera</taxon>
        <taxon>Endopterygota</taxon>
        <taxon>Hymenoptera</taxon>
        <taxon>Apocrita</taxon>
        <taxon>Aculeata</taxon>
        <taxon>Apoidea</taxon>
        <taxon>Anthophila</taxon>
        <taxon>Apidae</taxon>
        <taxon>Apis</taxon>
    </lineage>
</organism>
<gene>
    <name evidence="2" type="ORF">ACCB09111</name>
</gene>
<name>V9IHJ6_APICE</name>
<sequence length="174" mass="19361">MKGEEPIEAPPTPPLLTQKPKVDTASTPTQFSAVEHESTSQDGSDLRSTPKPDLQLDMLSSALPSAMAPSSGLSYQAEPAENPPAAAPPLSLPLNMNELFQRLVETGIVSNLSEQKNKKRKKRKNQKLFQFHLINQRRLKLNNQLLQQHYTVVCNVVLVVPDLHRNWQLGIVII</sequence>
<evidence type="ECO:0000256" key="1">
    <source>
        <dbReference type="SAM" id="MobiDB-lite"/>
    </source>
</evidence>
<feature type="compositionally biased region" description="Low complexity" evidence="1">
    <location>
        <begin position="58"/>
        <end position="80"/>
    </location>
</feature>
<proteinExistence type="evidence at transcript level"/>
<accession>V9IHJ6</accession>